<sequence>MKSFLPLCLSLPLPIITSEGDSQDGSVESYKARLVAKGYTQTYGVDYHETFALIAKMNSIRLKARFAGKVSALIVYVDDIVVTDLKSSPEVVCMKFFISFFLACSVIGLLILLPVNYTSQQGENKRLLDLEVFYRLDIKLSVRYKLKFSFFLFHRLWVHFSCLCFISVYGLYLLYKEYNEILVKRILHLSNGRNRPDQFTILVREIPFCSEHKARGCCVDHFFSKHHPYTYDSYQMVYEGKDVEDLLHQATSTARKVEDLRQRSMIKKCSKGSVIFDIFEEDVAKVGVHEERLQELCHKIRYIQCESMLKQKEFPVAFVSFKSRWGAALAAQTQQHANPLLWITEFAPEPRDVLWKNLAIPYSHLPLYKIGVFLAASILTIFFAIPVTAVQGIAQFEKLKKWFPPAMAVQLIPGLSSIVTGYLPSVILNGFIYIVPYAILSMAKIAGCVSRSKMEIKACGMVFYFLVGNVFFLSLLSGSLLDEIGESFTHPRDFPSHLASAVSAQADFFMTYILTDGLSGFSLEILQPGLIIWDFVKVHSFGRGKKKKPYLYALPYYRVIPFVSLSILIGMVYAVVAPLLLPFLIGYFFLGYVVYVNQIQDVYDIVYETCGQYWPYIHHYIFTSIVLMQITMIGLFGLKSKPAASISTIPLLLFTLLFNEYCKIRFLPSFCHYSIQNAVQNDERDRKDNLMEVNHENAINAYRPPCLQPVNFTSPESSSTQPLVSPT</sequence>
<comment type="subcellular location">
    <subcellularLocation>
        <location evidence="1">Membrane</location>
        <topology evidence="1">Multi-pass membrane protein</topology>
    </subcellularLocation>
</comment>
<dbReference type="PANTHER" id="PTHR13018:SF141">
    <property type="entry name" value="OS01G0950900 PROTEIN"/>
    <property type="match status" value="1"/>
</dbReference>
<keyword evidence="7" id="KW-0407">Ion channel</keyword>
<dbReference type="Pfam" id="PF13967">
    <property type="entry name" value="RSN1_TM"/>
    <property type="match status" value="1"/>
</dbReference>
<dbReference type="GO" id="GO:0005886">
    <property type="term" value="C:plasma membrane"/>
    <property type="evidence" value="ECO:0007669"/>
    <property type="project" value="TreeGrafter"/>
</dbReference>
<feature type="chain" id="PRO_5032871655" evidence="9">
    <location>
        <begin position="21"/>
        <end position="727"/>
    </location>
</feature>
<keyword evidence="5 8" id="KW-1133">Transmembrane helix</keyword>
<protein>
    <submittedName>
        <fullName evidence="13">Uncharacterized protein</fullName>
    </submittedName>
</protein>
<keyword evidence="9" id="KW-0732">Signal</keyword>
<reference evidence="13 14" key="1">
    <citation type="submission" date="2020-04" db="EMBL/GenBank/DDBJ databases">
        <title>Plant Genome Project.</title>
        <authorList>
            <person name="Zhang R.-G."/>
        </authorList>
    </citation>
    <scope>NUCLEOTIDE SEQUENCE [LARGE SCALE GENOMIC DNA]</scope>
    <source>
        <strain evidence="13">YNK0</strain>
        <tissue evidence="13">Leaf</tissue>
    </source>
</reference>
<evidence type="ECO:0000256" key="6">
    <source>
        <dbReference type="ARBA" id="ARBA00023136"/>
    </source>
</evidence>
<evidence type="ECO:0000256" key="3">
    <source>
        <dbReference type="ARBA" id="ARBA00022448"/>
    </source>
</evidence>
<feature type="domain" description="CSC1/OSCA1-like cytosolic" evidence="12">
    <location>
        <begin position="198"/>
        <end position="357"/>
    </location>
</feature>
<dbReference type="InterPro" id="IPR003864">
    <property type="entry name" value="CSC1/OSCA1-like_7TM"/>
</dbReference>
<feature type="domain" description="CSC1/OSCA1-like 7TM region" evidence="10">
    <location>
        <begin position="369"/>
        <end position="636"/>
    </location>
</feature>
<feature type="transmembrane region" description="Helical" evidence="8">
    <location>
        <begin position="461"/>
        <end position="481"/>
    </location>
</feature>
<keyword evidence="14" id="KW-1185">Reference proteome</keyword>
<name>A0A834Z2S2_TETSI</name>
<feature type="transmembrane region" description="Helical" evidence="8">
    <location>
        <begin position="96"/>
        <end position="117"/>
    </location>
</feature>
<feature type="transmembrane region" description="Helical" evidence="8">
    <location>
        <begin position="518"/>
        <end position="536"/>
    </location>
</feature>
<evidence type="ECO:0000256" key="1">
    <source>
        <dbReference type="ARBA" id="ARBA00004141"/>
    </source>
</evidence>
<feature type="transmembrane region" description="Helical" evidence="8">
    <location>
        <begin position="579"/>
        <end position="596"/>
    </location>
</feature>
<evidence type="ECO:0000259" key="12">
    <source>
        <dbReference type="Pfam" id="PF14703"/>
    </source>
</evidence>
<evidence type="ECO:0000313" key="14">
    <source>
        <dbReference type="Proteomes" id="UP000655225"/>
    </source>
</evidence>
<dbReference type="GO" id="GO:0005227">
    <property type="term" value="F:calcium-activated cation channel activity"/>
    <property type="evidence" value="ECO:0007669"/>
    <property type="project" value="InterPro"/>
</dbReference>
<dbReference type="OMA" id="AYKPPWM"/>
<feature type="transmembrane region" description="Helical" evidence="8">
    <location>
        <begin position="644"/>
        <end position="662"/>
    </location>
</feature>
<keyword evidence="4 8" id="KW-0812">Transmembrane</keyword>
<accession>A0A834Z2S2</accession>
<evidence type="ECO:0000313" key="13">
    <source>
        <dbReference type="EMBL" id="KAF8398280.1"/>
    </source>
</evidence>
<dbReference type="OrthoDB" id="1689567at2759"/>
<feature type="transmembrane region" description="Helical" evidence="8">
    <location>
        <begin position="156"/>
        <end position="175"/>
    </location>
</feature>
<feature type="transmembrane region" description="Helical" evidence="8">
    <location>
        <begin position="367"/>
        <end position="390"/>
    </location>
</feature>
<keyword evidence="7" id="KW-0406">Ion transport</keyword>
<dbReference type="AlphaFoldDB" id="A0A834Z2S2"/>
<evidence type="ECO:0000256" key="5">
    <source>
        <dbReference type="ARBA" id="ARBA00022989"/>
    </source>
</evidence>
<dbReference type="InterPro" id="IPR045122">
    <property type="entry name" value="Csc1-like"/>
</dbReference>
<evidence type="ECO:0000256" key="2">
    <source>
        <dbReference type="ARBA" id="ARBA00007779"/>
    </source>
</evidence>
<dbReference type="InterPro" id="IPR032880">
    <property type="entry name" value="CSC1/OSCA1-like_N"/>
</dbReference>
<keyword evidence="6 8" id="KW-0472">Membrane</keyword>
<feature type="transmembrane region" description="Helical" evidence="8">
    <location>
        <begin position="556"/>
        <end position="573"/>
    </location>
</feature>
<dbReference type="PANTHER" id="PTHR13018">
    <property type="entry name" value="PROBABLE MEMBRANE PROTEIN DUF221-RELATED"/>
    <property type="match status" value="1"/>
</dbReference>
<evidence type="ECO:0000259" key="11">
    <source>
        <dbReference type="Pfam" id="PF13967"/>
    </source>
</evidence>
<keyword evidence="3" id="KW-0813">Transport</keyword>
<evidence type="ECO:0000259" key="10">
    <source>
        <dbReference type="Pfam" id="PF02714"/>
    </source>
</evidence>
<proteinExistence type="inferred from homology"/>
<feature type="signal peptide" evidence="9">
    <location>
        <begin position="1"/>
        <end position="20"/>
    </location>
</feature>
<comment type="similarity">
    <text evidence="2">Belongs to the CSC1 (TC 1.A.17) family.</text>
</comment>
<feature type="domain" description="CSC1/OSCA1-like N-terminal transmembrane" evidence="11">
    <location>
        <begin position="93"/>
        <end position="177"/>
    </location>
</feature>
<gene>
    <name evidence="13" type="ORF">HHK36_017207</name>
</gene>
<dbReference type="Proteomes" id="UP000655225">
    <property type="component" value="Unassembled WGS sequence"/>
</dbReference>
<evidence type="ECO:0000256" key="7">
    <source>
        <dbReference type="ARBA" id="ARBA00023303"/>
    </source>
</evidence>
<dbReference type="EMBL" id="JABCRI010000011">
    <property type="protein sequence ID" value="KAF8398280.1"/>
    <property type="molecule type" value="Genomic_DNA"/>
</dbReference>
<feature type="transmembrane region" description="Helical" evidence="8">
    <location>
        <begin position="617"/>
        <end position="638"/>
    </location>
</feature>
<evidence type="ECO:0000256" key="9">
    <source>
        <dbReference type="SAM" id="SignalP"/>
    </source>
</evidence>
<evidence type="ECO:0000256" key="8">
    <source>
        <dbReference type="SAM" id="Phobius"/>
    </source>
</evidence>
<evidence type="ECO:0000256" key="4">
    <source>
        <dbReference type="ARBA" id="ARBA00022692"/>
    </source>
</evidence>
<dbReference type="InterPro" id="IPR027815">
    <property type="entry name" value="CSC1/OSCA1-like_cyt"/>
</dbReference>
<dbReference type="Pfam" id="PF14703">
    <property type="entry name" value="PHM7_cyt"/>
    <property type="match status" value="1"/>
</dbReference>
<comment type="caution">
    <text evidence="13">The sequence shown here is derived from an EMBL/GenBank/DDBJ whole genome shotgun (WGS) entry which is preliminary data.</text>
</comment>
<dbReference type="Pfam" id="PF02714">
    <property type="entry name" value="RSN1_7TM"/>
    <property type="match status" value="1"/>
</dbReference>
<organism evidence="13 14">
    <name type="scientific">Tetracentron sinense</name>
    <name type="common">Spur-leaf</name>
    <dbReference type="NCBI Taxonomy" id="13715"/>
    <lineage>
        <taxon>Eukaryota</taxon>
        <taxon>Viridiplantae</taxon>
        <taxon>Streptophyta</taxon>
        <taxon>Embryophyta</taxon>
        <taxon>Tracheophyta</taxon>
        <taxon>Spermatophyta</taxon>
        <taxon>Magnoliopsida</taxon>
        <taxon>Trochodendrales</taxon>
        <taxon>Trochodendraceae</taxon>
        <taxon>Tetracentron</taxon>
    </lineage>
</organism>